<sequence length="196" mass="22294">MSSNAQLNEKFDGPWMSKLKNADVKPTKMLDDLKQSKAVKRSQGMDDDDEIICIGTKVANMKQEADLEPKLADEQPNGPPSYKQKVIHSDLWKVFKGKYMLGIYLCQNCWNKIYVNKEKLLILETGRVMLTFDMCEECAYMNCRAADFMAPPKPKNDDLRRVSSTGVQSVQTLTYNKSGTGSTWNGAWPYDFVLRS</sequence>
<dbReference type="AlphaFoldDB" id="A0A914IEV9"/>
<reference evidence="2" key="1">
    <citation type="submission" date="2022-11" db="UniProtKB">
        <authorList>
            <consortium name="WormBaseParasite"/>
        </authorList>
    </citation>
    <scope>IDENTIFICATION</scope>
</reference>
<protein>
    <submittedName>
        <fullName evidence="2">Uncharacterized protein</fullName>
    </submittedName>
</protein>
<accession>A0A914IEV9</accession>
<dbReference type="Proteomes" id="UP000887572">
    <property type="component" value="Unplaced"/>
</dbReference>
<dbReference type="WBParaSite" id="Gr19_v10_g9968.t1">
    <property type="protein sequence ID" value="Gr19_v10_g9968.t1"/>
    <property type="gene ID" value="Gr19_v10_g9968"/>
</dbReference>
<proteinExistence type="predicted"/>
<evidence type="ECO:0000313" key="1">
    <source>
        <dbReference type="Proteomes" id="UP000887572"/>
    </source>
</evidence>
<name>A0A914IEV9_GLORO</name>
<evidence type="ECO:0000313" key="2">
    <source>
        <dbReference type="WBParaSite" id="Gr19_v10_g9968.t1"/>
    </source>
</evidence>
<keyword evidence="1" id="KW-1185">Reference proteome</keyword>
<organism evidence="1 2">
    <name type="scientific">Globodera rostochiensis</name>
    <name type="common">Golden nematode worm</name>
    <name type="synonym">Heterodera rostochiensis</name>
    <dbReference type="NCBI Taxonomy" id="31243"/>
    <lineage>
        <taxon>Eukaryota</taxon>
        <taxon>Metazoa</taxon>
        <taxon>Ecdysozoa</taxon>
        <taxon>Nematoda</taxon>
        <taxon>Chromadorea</taxon>
        <taxon>Rhabditida</taxon>
        <taxon>Tylenchina</taxon>
        <taxon>Tylenchomorpha</taxon>
        <taxon>Tylenchoidea</taxon>
        <taxon>Heteroderidae</taxon>
        <taxon>Heteroderinae</taxon>
        <taxon>Globodera</taxon>
    </lineage>
</organism>